<dbReference type="Gene3D" id="3.30.70.1060">
    <property type="entry name" value="Dimeric alpha+beta barrel"/>
    <property type="match status" value="1"/>
</dbReference>
<sequence length="166" mass="19080">MSRLLPNSYLPSRLSVAHKNMLSAIPTRAMSSFVSTVPKAASQNPQAKEWLVIIPDHKGVLQRRYEIRPRHHVNFRRLHKEGHVSFAGPVFTQPCVKNPEKEDRPFMGSVMVLRDVVRDDIYKLLESDLFIQEGIWDWENVKIFPFQSPSQTPQSKIAHAQQALVN</sequence>
<protein>
    <submittedName>
        <fullName evidence="1">YCII-related domain-containing protein</fullName>
    </submittedName>
</protein>
<dbReference type="SUPFAM" id="SSF54909">
    <property type="entry name" value="Dimeric alpha+beta barrel"/>
    <property type="match status" value="1"/>
</dbReference>
<keyword evidence="2" id="KW-1185">Reference proteome</keyword>
<organism evidence="1 2">
    <name type="scientific">Fusarium heterosporum</name>
    <dbReference type="NCBI Taxonomy" id="42747"/>
    <lineage>
        <taxon>Eukaryota</taxon>
        <taxon>Fungi</taxon>
        <taxon>Dikarya</taxon>
        <taxon>Ascomycota</taxon>
        <taxon>Pezizomycotina</taxon>
        <taxon>Sordariomycetes</taxon>
        <taxon>Hypocreomycetidae</taxon>
        <taxon>Hypocreales</taxon>
        <taxon>Nectriaceae</taxon>
        <taxon>Fusarium</taxon>
        <taxon>Fusarium heterosporum species complex</taxon>
    </lineage>
</organism>
<dbReference type="PANTHER" id="PTHR33606">
    <property type="entry name" value="PROTEIN YCII"/>
    <property type="match status" value="1"/>
</dbReference>
<proteinExistence type="predicted"/>
<reference evidence="1 2" key="1">
    <citation type="submission" date="2020-05" db="EMBL/GenBank/DDBJ databases">
        <title>Identification and distribution of gene clusters putatively required for synthesis of sphingolipid metabolism inhibitors in phylogenetically diverse species of the filamentous fungus Fusarium.</title>
        <authorList>
            <person name="Kim H.-S."/>
            <person name="Busman M."/>
            <person name="Brown D.W."/>
            <person name="Divon H."/>
            <person name="Uhlig S."/>
            <person name="Proctor R.H."/>
        </authorList>
    </citation>
    <scope>NUCLEOTIDE SEQUENCE [LARGE SCALE GENOMIC DNA]</scope>
    <source>
        <strain evidence="1 2">NRRL 20693</strain>
    </source>
</reference>
<name>A0A8H5WEH5_FUSHE</name>
<gene>
    <name evidence="1" type="ORF">FHETE_11193</name>
</gene>
<dbReference type="Proteomes" id="UP000567885">
    <property type="component" value="Unassembled WGS sequence"/>
</dbReference>
<dbReference type="AlphaFoldDB" id="A0A8H5WEH5"/>
<dbReference type="OrthoDB" id="5519740at2759"/>
<dbReference type="EMBL" id="JAAGWQ010000426">
    <property type="protein sequence ID" value="KAF5655430.1"/>
    <property type="molecule type" value="Genomic_DNA"/>
</dbReference>
<evidence type="ECO:0000313" key="1">
    <source>
        <dbReference type="EMBL" id="KAF5655430.1"/>
    </source>
</evidence>
<accession>A0A8H5WEH5</accession>
<dbReference type="PANTHER" id="PTHR33606:SF3">
    <property type="entry name" value="PROTEIN YCII"/>
    <property type="match status" value="1"/>
</dbReference>
<comment type="caution">
    <text evidence="1">The sequence shown here is derived from an EMBL/GenBank/DDBJ whole genome shotgun (WGS) entry which is preliminary data.</text>
</comment>
<evidence type="ECO:0000313" key="2">
    <source>
        <dbReference type="Proteomes" id="UP000567885"/>
    </source>
</evidence>
<dbReference type="InterPro" id="IPR011008">
    <property type="entry name" value="Dimeric_a/b-barrel"/>
</dbReference>
<dbReference type="InterPro" id="IPR051807">
    <property type="entry name" value="Sec-metab_biosynth-assoc"/>
</dbReference>